<gene>
    <name evidence="1" type="ORF">Dcar01_02707</name>
</gene>
<dbReference type="RefSeq" id="WP_345466072.1">
    <property type="nucleotide sequence ID" value="NZ_BAABRP010000011.1"/>
</dbReference>
<sequence length="171" mass="18626">MRRSPETDNENPQETALLTAIAAWQAGTIPRESLVAQFTGISREEGQLIQQVITSLIQHAPASAEAKSPDRSTNEWRAELMDSRARAWAHPASAGLLVGPEVLILTDGRQGISLRPTRVWVLNSSVSASLLLLCQTIVMADHALNAQELGKLRQQRIESTSSSLSEIEPLP</sequence>
<protein>
    <submittedName>
        <fullName evidence="1">Uncharacterized protein</fullName>
    </submittedName>
</protein>
<evidence type="ECO:0000313" key="2">
    <source>
        <dbReference type="Proteomes" id="UP001401887"/>
    </source>
</evidence>
<keyword evidence="2" id="KW-1185">Reference proteome</keyword>
<dbReference type="EMBL" id="BAABRP010000011">
    <property type="protein sequence ID" value="GAA5513958.1"/>
    <property type="molecule type" value="Genomic_DNA"/>
</dbReference>
<evidence type="ECO:0000313" key="1">
    <source>
        <dbReference type="EMBL" id="GAA5513958.1"/>
    </source>
</evidence>
<comment type="caution">
    <text evidence="1">The sequence shown here is derived from an EMBL/GenBank/DDBJ whole genome shotgun (WGS) entry which is preliminary data.</text>
</comment>
<proteinExistence type="predicted"/>
<dbReference type="Proteomes" id="UP001401887">
    <property type="component" value="Unassembled WGS sequence"/>
</dbReference>
<accession>A0ABP9W9D8</accession>
<organism evidence="1 2">
    <name type="scientific">Deinococcus carri</name>
    <dbReference type="NCBI Taxonomy" id="1211323"/>
    <lineage>
        <taxon>Bacteria</taxon>
        <taxon>Thermotogati</taxon>
        <taxon>Deinococcota</taxon>
        <taxon>Deinococci</taxon>
        <taxon>Deinococcales</taxon>
        <taxon>Deinococcaceae</taxon>
        <taxon>Deinococcus</taxon>
    </lineage>
</organism>
<name>A0ABP9W9D8_9DEIO</name>
<reference evidence="1 2" key="1">
    <citation type="submission" date="2024-02" db="EMBL/GenBank/DDBJ databases">
        <title>Deinococcus carri NBRC 110142.</title>
        <authorList>
            <person name="Ichikawa N."/>
            <person name="Katano-Makiyama Y."/>
            <person name="Hidaka K."/>
        </authorList>
    </citation>
    <scope>NUCLEOTIDE SEQUENCE [LARGE SCALE GENOMIC DNA]</scope>
    <source>
        <strain evidence="1 2">NBRC 110142</strain>
    </source>
</reference>